<dbReference type="PANTHER" id="PTHR13789:SF309">
    <property type="entry name" value="PUTATIVE (AFU_ORTHOLOGUE AFUA_6G14510)-RELATED"/>
    <property type="match status" value="1"/>
</dbReference>
<organism evidence="8 9">
    <name type="scientific">Paraconiothyrium brasiliense</name>
    <dbReference type="NCBI Taxonomy" id="300254"/>
    <lineage>
        <taxon>Eukaryota</taxon>
        <taxon>Fungi</taxon>
        <taxon>Dikarya</taxon>
        <taxon>Ascomycota</taxon>
        <taxon>Pezizomycotina</taxon>
        <taxon>Dothideomycetes</taxon>
        <taxon>Pleosporomycetidae</taxon>
        <taxon>Pleosporales</taxon>
        <taxon>Massarineae</taxon>
        <taxon>Didymosphaeriaceae</taxon>
        <taxon>Paraconiothyrium</taxon>
    </lineage>
</organism>
<dbReference type="Proteomes" id="UP001521785">
    <property type="component" value="Unassembled WGS sequence"/>
</dbReference>
<keyword evidence="3" id="KW-0274">FAD</keyword>
<name>A0ABR3QKZ4_9PLEO</name>
<reference evidence="8 9" key="1">
    <citation type="submission" date="2024-02" db="EMBL/GenBank/DDBJ databases">
        <title>De novo assembly and annotation of 12 fungi associated with fruit tree decline syndrome in Ontario, Canada.</title>
        <authorList>
            <person name="Sulman M."/>
            <person name="Ellouze W."/>
            <person name="Ilyukhin E."/>
        </authorList>
    </citation>
    <scope>NUCLEOTIDE SEQUENCE [LARGE SCALE GENOMIC DNA]</scope>
    <source>
        <strain evidence="8 9">M42-189</strain>
    </source>
</reference>
<dbReference type="InterPro" id="IPR036188">
    <property type="entry name" value="FAD/NAD-bd_sf"/>
</dbReference>
<dbReference type="InterPro" id="IPR050493">
    <property type="entry name" value="FAD-dep_Monooxygenase_BioMet"/>
</dbReference>
<keyword evidence="6" id="KW-1133">Transmembrane helix</keyword>
<evidence type="ECO:0000256" key="1">
    <source>
        <dbReference type="ARBA" id="ARBA00007992"/>
    </source>
</evidence>
<keyword evidence="5" id="KW-0503">Monooxygenase</keyword>
<evidence type="ECO:0000256" key="3">
    <source>
        <dbReference type="ARBA" id="ARBA00022827"/>
    </source>
</evidence>
<gene>
    <name evidence="8" type="primary">MSU1_2</name>
    <name evidence="8" type="ORF">SLS60_011232</name>
</gene>
<comment type="similarity">
    <text evidence="1">Belongs to the paxM FAD-dependent monooxygenase family.</text>
</comment>
<comment type="caution">
    <text evidence="8">The sequence shown here is derived from an EMBL/GenBank/DDBJ whole genome shotgun (WGS) entry which is preliminary data.</text>
</comment>
<evidence type="ECO:0000313" key="8">
    <source>
        <dbReference type="EMBL" id="KAL1592816.1"/>
    </source>
</evidence>
<keyword evidence="8" id="KW-0269">Exonuclease</keyword>
<keyword evidence="8" id="KW-0378">Hydrolase</keyword>
<keyword evidence="4" id="KW-0560">Oxidoreductase</keyword>
<dbReference type="GO" id="GO:0004527">
    <property type="term" value="F:exonuclease activity"/>
    <property type="evidence" value="ECO:0007669"/>
    <property type="project" value="UniProtKB-KW"/>
</dbReference>
<dbReference type="PANTHER" id="PTHR13789">
    <property type="entry name" value="MONOOXYGENASE"/>
    <property type="match status" value="1"/>
</dbReference>
<dbReference type="EMBL" id="JAKJXO020000020">
    <property type="protein sequence ID" value="KAL1592816.1"/>
    <property type="molecule type" value="Genomic_DNA"/>
</dbReference>
<keyword evidence="9" id="KW-1185">Reference proteome</keyword>
<evidence type="ECO:0000313" key="9">
    <source>
        <dbReference type="Proteomes" id="UP001521785"/>
    </source>
</evidence>
<evidence type="ECO:0000256" key="2">
    <source>
        <dbReference type="ARBA" id="ARBA00022630"/>
    </source>
</evidence>
<protein>
    <submittedName>
        <fullName evidence="8">3'-5' RNA exonuclease complex component</fullName>
    </submittedName>
</protein>
<feature type="domain" description="FAD-binding" evidence="7">
    <location>
        <begin position="78"/>
        <end position="381"/>
    </location>
</feature>
<evidence type="ECO:0000256" key="6">
    <source>
        <dbReference type="SAM" id="Phobius"/>
    </source>
</evidence>
<dbReference type="PRINTS" id="PR00420">
    <property type="entry name" value="RNGMNOXGNASE"/>
</dbReference>
<sequence length="440" mass="47953">MATSDTVQHFLAKETIVISGAGISGLAFAISLHKLWPSHSPNSSPPALTLYERDPCAVPPGREGYSLSLRSDRPSKGIQTLQKMGLLDRMLSTSIMAMGQNEGKSDKGGFCVWDKDFTKVFKVQSKTPTGCPVAGMRIARADLRRTLVEAVEGLPGVSIKWDEGITAVAPAPSTESGERTFQLTTSKGNTTSCTLLVAADGSSSKLRSLLRPDDGLHFAGPTCIYGVTSIQRHHPSKRHDEFGAAISGTGTACFVAPVDREKMLWCLSWIVPEPPVPKQRPLSEEDADALLMEAKEKGSVFGEKHREMLEDTDVKSLTQFNAMDKQPFVHSGVYITAPGLESLTGRTIFLGDANHAVSPFAGNGANLALMDGWDSAESLAHSDDVEEAIREYDVLAVGRAKQIIRVSHFSIMVMHSKGWMLWFWLGFLKLMRLLFFKSVD</sequence>
<keyword evidence="8" id="KW-0540">Nuclease</keyword>
<dbReference type="SUPFAM" id="SSF51905">
    <property type="entry name" value="FAD/NAD(P)-binding domain"/>
    <property type="match status" value="1"/>
</dbReference>
<keyword evidence="6" id="KW-0812">Transmembrane</keyword>
<dbReference type="InterPro" id="IPR002938">
    <property type="entry name" value="FAD-bd"/>
</dbReference>
<accession>A0ABR3QKZ4</accession>
<evidence type="ECO:0000256" key="5">
    <source>
        <dbReference type="ARBA" id="ARBA00023033"/>
    </source>
</evidence>
<dbReference type="Gene3D" id="3.50.50.60">
    <property type="entry name" value="FAD/NAD(P)-binding domain"/>
    <property type="match status" value="1"/>
</dbReference>
<feature type="transmembrane region" description="Helical" evidence="6">
    <location>
        <begin position="419"/>
        <end position="436"/>
    </location>
</feature>
<dbReference type="Pfam" id="PF01494">
    <property type="entry name" value="FAD_binding_3"/>
    <property type="match status" value="1"/>
</dbReference>
<keyword evidence="6" id="KW-0472">Membrane</keyword>
<evidence type="ECO:0000259" key="7">
    <source>
        <dbReference type="Pfam" id="PF01494"/>
    </source>
</evidence>
<proteinExistence type="inferred from homology"/>
<evidence type="ECO:0000256" key="4">
    <source>
        <dbReference type="ARBA" id="ARBA00023002"/>
    </source>
</evidence>
<keyword evidence="2" id="KW-0285">Flavoprotein</keyword>